<dbReference type="PIRSF" id="PIRSF000804">
    <property type="entry name" value="DNA_pol_III_b"/>
    <property type="match status" value="1"/>
</dbReference>
<keyword evidence="15" id="KW-1185">Reference proteome</keyword>
<evidence type="ECO:0000256" key="4">
    <source>
        <dbReference type="ARBA" id="ARBA00022490"/>
    </source>
</evidence>
<evidence type="ECO:0000259" key="13">
    <source>
        <dbReference type="Pfam" id="PF02768"/>
    </source>
</evidence>
<evidence type="ECO:0000256" key="5">
    <source>
        <dbReference type="ARBA" id="ARBA00022679"/>
    </source>
</evidence>
<dbReference type="Pfam" id="PF02768">
    <property type="entry name" value="DNA_pol3_beta_3"/>
    <property type="match status" value="1"/>
</dbReference>
<comment type="similarity">
    <text evidence="2 10">Belongs to the beta sliding clamp family.</text>
</comment>
<dbReference type="InterPro" id="IPR022635">
    <property type="entry name" value="DNA_polIII_beta_C"/>
</dbReference>
<comment type="subcellular location">
    <subcellularLocation>
        <location evidence="1 10">Cytoplasm</location>
    </subcellularLocation>
</comment>
<accession>A0ABZ2K5M9</accession>
<dbReference type="Pfam" id="PF00712">
    <property type="entry name" value="DNA_pol3_beta"/>
    <property type="match status" value="1"/>
</dbReference>
<dbReference type="InterPro" id="IPR022637">
    <property type="entry name" value="DNA_polIII_beta_cen"/>
</dbReference>
<evidence type="ECO:0000256" key="7">
    <source>
        <dbReference type="ARBA" id="ARBA00022705"/>
    </source>
</evidence>
<proteinExistence type="inferred from homology"/>
<feature type="domain" description="DNA polymerase III beta sliding clamp C-terminal" evidence="13">
    <location>
        <begin position="257"/>
        <end position="376"/>
    </location>
</feature>
<evidence type="ECO:0000313" key="15">
    <source>
        <dbReference type="Proteomes" id="UP001379533"/>
    </source>
</evidence>
<dbReference type="SMART" id="SM00480">
    <property type="entry name" value="POL3Bc"/>
    <property type="match status" value="1"/>
</dbReference>
<evidence type="ECO:0000256" key="8">
    <source>
        <dbReference type="ARBA" id="ARBA00022932"/>
    </source>
</evidence>
<feature type="domain" description="DNA polymerase III beta sliding clamp central" evidence="12">
    <location>
        <begin position="133"/>
        <end position="253"/>
    </location>
</feature>
<dbReference type="NCBIfam" id="TIGR00663">
    <property type="entry name" value="dnan"/>
    <property type="match status" value="1"/>
</dbReference>
<dbReference type="InterPro" id="IPR046938">
    <property type="entry name" value="DNA_clamp_sf"/>
</dbReference>
<evidence type="ECO:0000256" key="9">
    <source>
        <dbReference type="ARBA" id="ARBA00023125"/>
    </source>
</evidence>
<reference evidence="14 15" key="1">
    <citation type="submission" date="2021-12" db="EMBL/GenBank/DDBJ databases">
        <title>Discovery of the Pendulisporaceae a myxobacterial family with distinct sporulation behavior and unique specialized metabolism.</title>
        <authorList>
            <person name="Garcia R."/>
            <person name="Popoff A."/>
            <person name="Bader C.D."/>
            <person name="Loehr J."/>
            <person name="Walesch S."/>
            <person name="Walt C."/>
            <person name="Boldt J."/>
            <person name="Bunk B."/>
            <person name="Haeckl F.J.F.P.J."/>
            <person name="Gunesch A.P."/>
            <person name="Birkelbach J."/>
            <person name="Nuebel U."/>
            <person name="Pietschmann T."/>
            <person name="Bach T."/>
            <person name="Mueller R."/>
        </authorList>
    </citation>
    <scope>NUCLEOTIDE SEQUENCE [LARGE SCALE GENOMIC DNA]</scope>
    <source>
        <strain evidence="14 15">MSr12523</strain>
    </source>
</reference>
<keyword evidence="6 10" id="KW-0548">Nucleotidyltransferase</keyword>
<comment type="function">
    <text evidence="10">Confers DNA tethering and processivity to DNA polymerases and other proteins. Acts as a clamp, forming a ring around DNA (a reaction catalyzed by the clamp-loading complex) which diffuses in an ATP-independent manner freely and bidirectionally along dsDNA. Initially characterized for its ability to contact the catalytic subunit of DNA polymerase III (Pol III), a complex, multichain enzyme responsible for most of the replicative synthesis in bacteria; Pol III exhibits 3'-5' exonuclease proofreading activity. The beta chain is required for initiation of replication as well as for processivity of DNA replication.</text>
</comment>
<dbReference type="Gene3D" id="3.70.10.10">
    <property type="match status" value="1"/>
</dbReference>
<dbReference type="PANTHER" id="PTHR30478">
    <property type="entry name" value="DNA POLYMERASE III SUBUNIT BETA"/>
    <property type="match status" value="1"/>
</dbReference>
<sequence>MELTVTKKDLLKLVTRMQGVAERKSTMPVLSNVLLAVEGPNSLRLAATDLYLAIAGKVAAEVSKGGSVAVPAKDLLERVKMMPDGPIRIASEDNATTTLKATGSARRYTLRGMPGEDFPPLPVPAEGAPTLAIEVDVLRELIQKTYFSISGDETRAHLNSALFEWDGDVVRMVTTDGHRLSKMEVKVEGRQASATMLIPLKAILELRRLCDEIVPEQGKDGRAQIQITQSGSSAFFQGGGSTFSVKLVDAQFPPYSQVIPQNSDKKVRVPRGQFADALRAVSIAASERTGGVKLGISGGVMRITSESPESGDGFDEIPVDYAGADITIGFNAKYFLDVLGSLQEDDIILGLSGELDPAVVRPASERNFLAVVMPMRI</sequence>
<comment type="subunit">
    <text evidence="10">Forms a ring-shaped head-to-tail homodimer around DNA.</text>
</comment>
<name>A0ABZ2K5M9_9BACT</name>
<keyword evidence="7 10" id="KW-0235">DNA replication</keyword>
<evidence type="ECO:0000259" key="12">
    <source>
        <dbReference type="Pfam" id="PF02767"/>
    </source>
</evidence>
<dbReference type="InterPro" id="IPR001001">
    <property type="entry name" value="DNA_polIII_beta"/>
</dbReference>
<dbReference type="EMBL" id="CP089982">
    <property type="protein sequence ID" value="WXA94006.1"/>
    <property type="molecule type" value="Genomic_DNA"/>
</dbReference>
<keyword evidence="4 10" id="KW-0963">Cytoplasm</keyword>
<dbReference type="PANTHER" id="PTHR30478:SF0">
    <property type="entry name" value="BETA SLIDING CLAMP"/>
    <property type="match status" value="1"/>
</dbReference>
<gene>
    <name evidence="14" type="primary">dnaN</name>
    <name evidence="14" type="ORF">LZC95_47095</name>
</gene>
<evidence type="ECO:0000256" key="6">
    <source>
        <dbReference type="ARBA" id="ARBA00022695"/>
    </source>
</evidence>
<evidence type="ECO:0000256" key="10">
    <source>
        <dbReference type="PIRNR" id="PIRNR000804"/>
    </source>
</evidence>
<dbReference type="RefSeq" id="WP_394844610.1">
    <property type="nucleotide sequence ID" value="NZ_CP089982.1"/>
</dbReference>
<evidence type="ECO:0000259" key="11">
    <source>
        <dbReference type="Pfam" id="PF00712"/>
    </source>
</evidence>
<dbReference type="Gene3D" id="3.10.150.10">
    <property type="entry name" value="DNA Polymerase III, subunit A, domain 2"/>
    <property type="match status" value="1"/>
</dbReference>
<keyword evidence="8 10" id="KW-0239">DNA-directed DNA polymerase</keyword>
<dbReference type="GO" id="GO:0003887">
    <property type="term" value="F:DNA-directed DNA polymerase activity"/>
    <property type="evidence" value="ECO:0007669"/>
    <property type="project" value="UniProtKB-EC"/>
</dbReference>
<dbReference type="Proteomes" id="UP001379533">
    <property type="component" value="Chromosome"/>
</dbReference>
<evidence type="ECO:0000313" key="14">
    <source>
        <dbReference type="EMBL" id="WXA94006.1"/>
    </source>
</evidence>
<evidence type="ECO:0000256" key="1">
    <source>
        <dbReference type="ARBA" id="ARBA00004496"/>
    </source>
</evidence>
<dbReference type="SUPFAM" id="SSF55979">
    <property type="entry name" value="DNA clamp"/>
    <property type="match status" value="3"/>
</dbReference>
<protein>
    <recommendedName>
        <fullName evidence="3 10">Beta sliding clamp</fullName>
    </recommendedName>
</protein>
<evidence type="ECO:0000256" key="3">
    <source>
        <dbReference type="ARBA" id="ARBA00021035"/>
    </source>
</evidence>
<keyword evidence="5 10" id="KW-0808">Transferase</keyword>
<dbReference type="InterPro" id="IPR022634">
    <property type="entry name" value="DNA_polIII_beta_N"/>
</dbReference>
<organism evidence="14 15">
    <name type="scientific">Pendulispora brunnea</name>
    <dbReference type="NCBI Taxonomy" id="2905690"/>
    <lineage>
        <taxon>Bacteria</taxon>
        <taxon>Pseudomonadati</taxon>
        <taxon>Myxococcota</taxon>
        <taxon>Myxococcia</taxon>
        <taxon>Myxococcales</taxon>
        <taxon>Sorangiineae</taxon>
        <taxon>Pendulisporaceae</taxon>
        <taxon>Pendulispora</taxon>
    </lineage>
</organism>
<evidence type="ECO:0000256" key="2">
    <source>
        <dbReference type="ARBA" id="ARBA00010752"/>
    </source>
</evidence>
<keyword evidence="9" id="KW-0238">DNA-binding</keyword>
<feature type="domain" description="DNA polymerase III beta sliding clamp N-terminal" evidence="11">
    <location>
        <begin position="1"/>
        <end position="122"/>
    </location>
</feature>
<dbReference type="Pfam" id="PF02767">
    <property type="entry name" value="DNA_pol3_beta_2"/>
    <property type="match status" value="1"/>
</dbReference>
<dbReference type="CDD" id="cd00140">
    <property type="entry name" value="beta_clamp"/>
    <property type="match status" value="1"/>
</dbReference>